<reference evidence="1" key="1">
    <citation type="submission" date="2022-09" db="EMBL/GenBank/DDBJ databases">
        <title>Intensive care unit water sources are persistently colonized with multi-drug resistant bacteria and are the site of extensive horizontal gene transfer of antibiotic resistance genes.</title>
        <authorList>
            <person name="Diorio-Toth L."/>
        </authorList>
    </citation>
    <scope>NUCLEOTIDE SEQUENCE</scope>
    <source>
        <strain evidence="1">GD03686</strain>
    </source>
</reference>
<gene>
    <name evidence="1" type="ORF">N5J23_17575</name>
</gene>
<dbReference type="EMBL" id="JAOCJW010000059">
    <property type="protein sequence ID" value="MDH2007317.1"/>
    <property type="molecule type" value="Genomic_DNA"/>
</dbReference>
<evidence type="ECO:0000313" key="2">
    <source>
        <dbReference type="Proteomes" id="UP001161294"/>
    </source>
</evidence>
<accession>A0AA43AYE2</accession>
<protein>
    <submittedName>
        <fullName evidence="1">Uncharacterized protein</fullName>
    </submittedName>
</protein>
<name>A0AA43AYE2_9BURK</name>
<dbReference type="RefSeq" id="WP_279852596.1">
    <property type="nucleotide sequence ID" value="NZ_JAOCIA010000063.1"/>
</dbReference>
<comment type="caution">
    <text evidence="1">The sequence shown here is derived from an EMBL/GenBank/DDBJ whole genome shotgun (WGS) entry which is preliminary data.</text>
</comment>
<sequence length="45" mass="5314">MDFLQSKRTFTIIKFAEHYQTVEFDPDDTFLDTWPSVAIFIACPK</sequence>
<dbReference type="Proteomes" id="UP001161294">
    <property type="component" value="Unassembled WGS sequence"/>
</dbReference>
<dbReference type="AlphaFoldDB" id="A0AA43AYE2"/>
<proteinExistence type="predicted"/>
<evidence type="ECO:0000313" key="1">
    <source>
        <dbReference type="EMBL" id="MDH2007317.1"/>
    </source>
</evidence>
<organism evidence="1 2">
    <name type="scientific">Comamonas aquatica</name>
    <dbReference type="NCBI Taxonomy" id="225991"/>
    <lineage>
        <taxon>Bacteria</taxon>
        <taxon>Pseudomonadati</taxon>
        <taxon>Pseudomonadota</taxon>
        <taxon>Betaproteobacteria</taxon>
        <taxon>Burkholderiales</taxon>
        <taxon>Comamonadaceae</taxon>
        <taxon>Comamonas</taxon>
    </lineage>
</organism>